<dbReference type="Pfam" id="PF02470">
    <property type="entry name" value="MlaD"/>
    <property type="match status" value="1"/>
</dbReference>
<feature type="domain" description="Mce/MlaD" evidence="3">
    <location>
        <begin position="40"/>
        <end position="122"/>
    </location>
</feature>
<proteinExistence type="predicted"/>
<keyword evidence="2" id="KW-0472">Membrane</keyword>
<evidence type="ECO:0000259" key="3">
    <source>
        <dbReference type="Pfam" id="PF02470"/>
    </source>
</evidence>
<dbReference type="PANTHER" id="PTHR33371:SF16">
    <property type="entry name" value="MCE-FAMILY PROTEIN MCE3F"/>
    <property type="match status" value="1"/>
</dbReference>
<keyword evidence="2" id="KW-1133">Transmembrane helix</keyword>
<name>A0ABU4VLN2_9ACTN</name>
<gene>
    <name evidence="4" type="ORF">SK069_10375</name>
</gene>
<dbReference type="RefSeq" id="WP_319954154.1">
    <property type="nucleotide sequence ID" value="NZ_JAXAVX010000004.1"/>
</dbReference>
<sequence>MRRRSSLAGSPVLVGAATILIILVAVILSYNANSGLPFIQTYDISANVADAKKLTTGVDVRIGGKRVGQVNGIAPEKGRDGRYYSRLTLKLDQTVAELPRDTTLRIRPKSVIGAKYIELSPGTSRETIPAGGTIRESATSASVDLDQVTGLFDANLRRSVRTVVAEASDGFAGRGADLNAALAVLPDVLDRTATVLQNVSDPRTNLAGLIRGADAATQALLPTLGDLGPLLRGVRVTFGALADESPALAQVLQRSPATLAEARAASAALTPVLRDAAALARELRPGTDQLPETVAALHRVAVRGIPVLKRAPVLGRQLEATLRATDRNLQRDSTTTTLTLLKPISDVLLPTLKVVAPAQIRCNYVSLFARNASSVTSTGDRNGNWFRLILLLSTNQTLGKQSQPDPNLHYNVYPDADKGTCEIGNERYLPGRRLGPVGGGPTTNLKTTAPAGTPEGPR</sequence>
<protein>
    <submittedName>
        <fullName evidence="4">MlaD family protein</fullName>
    </submittedName>
</protein>
<evidence type="ECO:0000256" key="2">
    <source>
        <dbReference type="SAM" id="Phobius"/>
    </source>
</evidence>
<evidence type="ECO:0000313" key="5">
    <source>
        <dbReference type="Proteomes" id="UP001277761"/>
    </source>
</evidence>
<accession>A0ABU4VLN2</accession>
<dbReference type="InterPro" id="IPR003399">
    <property type="entry name" value="Mce/MlaD"/>
</dbReference>
<dbReference type="InterPro" id="IPR052336">
    <property type="entry name" value="MlaD_Phospholipid_Transporter"/>
</dbReference>
<dbReference type="PANTHER" id="PTHR33371">
    <property type="entry name" value="INTERMEMBRANE PHOSPHOLIPID TRANSPORT SYSTEM BINDING PROTEIN MLAD-RELATED"/>
    <property type="match status" value="1"/>
</dbReference>
<feature type="region of interest" description="Disordered" evidence="1">
    <location>
        <begin position="432"/>
        <end position="458"/>
    </location>
</feature>
<evidence type="ECO:0000313" key="4">
    <source>
        <dbReference type="EMBL" id="MDX8151999.1"/>
    </source>
</evidence>
<feature type="transmembrane region" description="Helical" evidence="2">
    <location>
        <begin position="12"/>
        <end position="30"/>
    </location>
</feature>
<reference evidence="4 5" key="1">
    <citation type="submission" date="2023-11" db="EMBL/GenBank/DDBJ databases">
        <authorList>
            <person name="Xu M."/>
            <person name="Jiang T."/>
        </authorList>
    </citation>
    <scope>NUCLEOTIDE SEQUENCE [LARGE SCALE GENOMIC DNA]</scope>
    <source>
        <strain evidence="4 5">SD</strain>
    </source>
</reference>
<keyword evidence="2" id="KW-0812">Transmembrane</keyword>
<comment type="caution">
    <text evidence="4">The sequence shown here is derived from an EMBL/GenBank/DDBJ whole genome shotgun (WGS) entry which is preliminary data.</text>
</comment>
<dbReference type="Proteomes" id="UP001277761">
    <property type="component" value="Unassembled WGS sequence"/>
</dbReference>
<organism evidence="4 5">
    <name type="scientific">Patulibacter brassicae</name>
    <dbReference type="NCBI Taxonomy" id="1705717"/>
    <lineage>
        <taxon>Bacteria</taxon>
        <taxon>Bacillati</taxon>
        <taxon>Actinomycetota</taxon>
        <taxon>Thermoleophilia</taxon>
        <taxon>Solirubrobacterales</taxon>
        <taxon>Patulibacteraceae</taxon>
        <taxon>Patulibacter</taxon>
    </lineage>
</organism>
<dbReference type="EMBL" id="JAXAVX010000004">
    <property type="protein sequence ID" value="MDX8151999.1"/>
    <property type="molecule type" value="Genomic_DNA"/>
</dbReference>
<evidence type="ECO:0000256" key="1">
    <source>
        <dbReference type="SAM" id="MobiDB-lite"/>
    </source>
</evidence>
<keyword evidence="5" id="KW-1185">Reference proteome</keyword>